<dbReference type="AlphaFoldDB" id="A0A9W6DE41"/>
<protein>
    <submittedName>
        <fullName evidence="2">Uncharacterized protein</fullName>
    </submittedName>
</protein>
<dbReference type="EMBL" id="BRLB01000001">
    <property type="protein sequence ID" value="GKX27992.1"/>
    <property type="molecule type" value="Genomic_DNA"/>
</dbReference>
<feature type="transmembrane region" description="Helical" evidence="1">
    <location>
        <begin position="7"/>
        <end position="26"/>
    </location>
</feature>
<evidence type="ECO:0000313" key="2">
    <source>
        <dbReference type="EMBL" id="GKX27992.1"/>
    </source>
</evidence>
<keyword evidence="3" id="KW-1185">Reference proteome</keyword>
<keyword evidence="1" id="KW-1133">Transmembrane helix</keyword>
<dbReference type="RefSeq" id="WP_281811844.1">
    <property type="nucleotide sequence ID" value="NZ_BRLB01000001.1"/>
</dbReference>
<dbReference type="Proteomes" id="UP001144256">
    <property type="component" value="Unassembled WGS sequence"/>
</dbReference>
<organism evidence="2 3">
    <name type="scientific">Vallitalea longa</name>
    <dbReference type="NCBI Taxonomy" id="2936439"/>
    <lineage>
        <taxon>Bacteria</taxon>
        <taxon>Bacillati</taxon>
        <taxon>Bacillota</taxon>
        <taxon>Clostridia</taxon>
        <taxon>Lachnospirales</taxon>
        <taxon>Vallitaleaceae</taxon>
        <taxon>Vallitalea</taxon>
    </lineage>
</organism>
<proteinExistence type="predicted"/>
<comment type="caution">
    <text evidence="2">The sequence shown here is derived from an EMBL/GenBank/DDBJ whole genome shotgun (WGS) entry which is preliminary data.</text>
</comment>
<evidence type="ECO:0000256" key="1">
    <source>
        <dbReference type="SAM" id="Phobius"/>
    </source>
</evidence>
<sequence>MKHKKILIIAVMFVLVLASVLTYMYINRETDVTYQGTFVNCAFDKKG</sequence>
<evidence type="ECO:0000313" key="3">
    <source>
        <dbReference type="Proteomes" id="UP001144256"/>
    </source>
</evidence>
<reference evidence="2" key="1">
    <citation type="submission" date="2022-06" db="EMBL/GenBank/DDBJ databases">
        <title>Vallitalea longa sp. nov., an anaerobic bacterium isolated from marine sediment.</title>
        <authorList>
            <person name="Hirano S."/>
            <person name="Terahara T."/>
            <person name="Mori K."/>
            <person name="Hamada M."/>
            <person name="Matsumoto R."/>
            <person name="Kobayashi T."/>
        </authorList>
    </citation>
    <scope>NUCLEOTIDE SEQUENCE</scope>
    <source>
        <strain evidence="2">SH18-1</strain>
    </source>
</reference>
<gene>
    <name evidence="2" type="ORF">SH1V18_04720</name>
</gene>
<name>A0A9W6DE41_9FIRM</name>
<keyword evidence="1" id="KW-0472">Membrane</keyword>
<accession>A0A9W6DE41</accession>
<keyword evidence="1" id="KW-0812">Transmembrane</keyword>